<proteinExistence type="predicted"/>
<organism evidence="1 2">
    <name type="scientific">Povalibacter uvarum</name>
    <dbReference type="NCBI Taxonomy" id="732238"/>
    <lineage>
        <taxon>Bacteria</taxon>
        <taxon>Pseudomonadati</taxon>
        <taxon>Pseudomonadota</taxon>
        <taxon>Gammaproteobacteria</taxon>
        <taxon>Steroidobacterales</taxon>
        <taxon>Steroidobacteraceae</taxon>
        <taxon>Povalibacter</taxon>
    </lineage>
</organism>
<name>A0A841HNC5_9GAMM</name>
<comment type="caution">
    <text evidence="1">The sequence shown here is derived from an EMBL/GenBank/DDBJ whole genome shotgun (WGS) entry which is preliminary data.</text>
</comment>
<protein>
    <submittedName>
        <fullName evidence="1">Uncharacterized protein</fullName>
    </submittedName>
</protein>
<keyword evidence="2" id="KW-1185">Reference proteome</keyword>
<dbReference type="Proteomes" id="UP000588068">
    <property type="component" value="Unassembled WGS sequence"/>
</dbReference>
<dbReference type="EMBL" id="JACHHZ010000003">
    <property type="protein sequence ID" value="MBB6094104.1"/>
    <property type="molecule type" value="Genomic_DNA"/>
</dbReference>
<evidence type="ECO:0000313" key="2">
    <source>
        <dbReference type="Proteomes" id="UP000588068"/>
    </source>
</evidence>
<reference evidence="1 2" key="1">
    <citation type="submission" date="2020-08" db="EMBL/GenBank/DDBJ databases">
        <title>Genomic Encyclopedia of Type Strains, Phase IV (KMG-IV): sequencing the most valuable type-strain genomes for metagenomic binning, comparative biology and taxonomic classification.</title>
        <authorList>
            <person name="Goeker M."/>
        </authorList>
    </citation>
    <scope>NUCLEOTIDE SEQUENCE [LARGE SCALE GENOMIC DNA]</scope>
    <source>
        <strain evidence="1 2">DSM 26723</strain>
    </source>
</reference>
<evidence type="ECO:0000313" key="1">
    <source>
        <dbReference type="EMBL" id="MBB6094104.1"/>
    </source>
</evidence>
<sequence length="31" mass="3368">MQDLLFIGLIAALYALTHGLVVALSRLGRIE</sequence>
<gene>
    <name evidence="1" type="ORF">HNQ60_002985</name>
</gene>
<dbReference type="AlphaFoldDB" id="A0A841HNC5"/>
<accession>A0A841HNC5</accession>